<dbReference type="InterPro" id="IPR051127">
    <property type="entry name" value="Fungal_SecMet_Regulators"/>
</dbReference>
<keyword evidence="7" id="KW-1185">Reference proteome</keyword>
<proteinExistence type="predicted"/>
<keyword evidence="4" id="KW-0539">Nucleus</keyword>
<dbReference type="PANTHER" id="PTHR47424">
    <property type="entry name" value="REGULATORY PROTEIN GAL4"/>
    <property type="match status" value="1"/>
</dbReference>
<dbReference type="CDD" id="cd12148">
    <property type="entry name" value="fungal_TF_MHR"/>
    <property type="match status" value="1"/>
</dbReference>
<dbReference type="GO" id="GO:0000981">
    <property type="term" value="F:DNA-binding transcription factor activity, RNA polymerase II-specific"/>
    <property type="evidence" value="ECO:0007669"/>
    <property type="project" value="InterPro"/>
</dbReference>
<feature type="compositionally biased region" description="Low complexity" evidence="5">
    <location>
        <begin position="66"/>
        <end position="81"/>
    </location>
</feature>
<dbReference type="InterPro" id="IPR036864">
    <property type="entry name" value="Zn2-C6_fun-type_DNA-bd_sf"/>
</dbReference>
<evidence type="ECO:0000256" key="1">
    <source>
        <dbReference type="ARBA" id="ARBA00023015"/>
    </source>
</evidence>
<gene>
    <name evidence="6" type="ORF">N0V91_007601</name>
</gene>
<sequence length="502" mass="56392">MFAIGLACMQALPGMPPWLRHTPPEIQCTKAGVECVYHDHGRGTLVPRSYISELVDHVRTLEARNSSSSPAASADTPTGTSFITTTKPEPLLPGSTPQYEHHFAYAADSYRYLGSESCLLKSPRLQSTYVRSPFDAEDDFVTEWKASPQKLHELVEEYLECMQPVYPIVDLSQRYLGLDVPADLAPIETFSLNMIYSIACHVIPNSAKRQDARNLWQSSGKQAHYQANCLKYRNLASKFYDKAMDHVEAATLEPTIDTLRAVLLMAINSLFDPKAGNIGQQIALAARMAYSLEATAEQEGSTPGDTEMLRNMHMTIFSIENEIASTLDRPATFPEPDWELCFDKNRPAEYMCSLFRLQHRFRNGDAETKANTKKLLPRLDEKAELLPVIRIALHSTVLLLDPSWGSAWYVLEAVVSLGGTYTFLTPHWVYRAGTIIIQNMPEIYEANVIQLYSNTVHVLELSSWKWPSSAALNASLADLMAHMKSKYRPSWADKLRLGDVRI</sequence>
<evidence type="ECO:0000256" key="3">
    <source>
        <dbReference type="ARBA" id="ARBA00023163"/>
    </source>
</evidence>
<keyword evidence="2" id="KW-0238">DNA-binding</keyword>
<dbReference type="OrthoDB" id="25921at2759"/>
<protein>
    <submittedName>
        <fullName evidence="6">Uncharacterized protein</fullName>
    </submittedName>
</protein>
<dbReference type="GO" id="GO:0008270">
    <property type="term" value="F:zinc ion binding"/>
    <property type="evidence" value="ECO:0007669"/>
    <property type="project" value="InterPro"/>
</dbReference>
<keyword evidence="1" id="KW-0805">Transcription regulation</keyword>
<reference evidence="6" key="1">
    <citation type="submission" date="2022-10" db="EMBL/GenBank/DDBJ databases">
        <title>Tapping the CABI collections for fungal endophytes: first genome assemblies for Collariella, Neodidymelliopsis, Ascochyta clinopodiicola, Didymella pomorum, Didymosphaeria variabile, Neocosmospora piperis and Neocucurbitaria cava.</title>
        <authorList>
            <person name="Hill R."/>
        </authorList>
    </citation>
    <scope>NUCLEOTIDE SEQUENCE</scope>
    <source>
        <strain evidence="6">IMI 355091</strain>
    </source>
</reference>
<evidence type="ECO:0000313" key="7">
    <source>
        <dbReference type="Proteomes" id="UP001140510"/>
    </source>
</evidence>
<dbReference type="Proteomes" id="UP001140510">
    <property type="component" value="Unassembled WGS sequence"/>
</dbReference>
<feature type="region of interest" description="Disordered" evidence="5">
    <location>
        <begin position="63"/>
        <end position="90"/>
    </location>
</feature>
<comment type="caution">
    <text evidence="6">The sequence shown here is derived from an EMBL/GenBank/DDBJ whole genome shotgun (WGS) entry which is preliminary data.</text>
</comment>
<organism evidence="6 7">
    <name type="scientific">Didymella pomorum</name>
    <dbReference type="NCBI Taxonomy" id="749634"/>
    <lineage>
        <taxon>Eukaryota</taxon>
        <taxon>Fungi</taxon>
        <taxon>Dikarya</taxon>
        <taxon>Ascomycota</taxon>
        <taxon>Pezizomycotina</taxon>
        <taxon>Dothideomycetes</taxon>
        <taxon>Pleosporomycetidae</taxon>
        <taxon>Pleosporales</taxon>
        <taxon>Pleosporineae</taxon>
        <taxon>Didymellaceae</taxon>
        <taxon>Didymella</taxon>
    </lineage>
</organism>
<dbReference type="EMBL" id="JAPEVA010000067">
    <property type="protein sequence ID" value="KAJ4401947.1"/>
    <property type="molecule type" value="Genomic_DNA"/>
</dbReference>
<keyword evidence="3" id="KW-0804">Transcription</keyword>
<name>A0A9W8ZB37_9PLEO</name>
<dbReference type="AlphaFoldDB" id="A0A9W8ZB37"/>
<accession>A0A9W8ZB37</accession>
<dbReference type="GO" id="GO:0000978">
    <property type="term" value="F:RNA polymerase II cis-regulatory region sequence-specific DNA binding"/>
    <property type="evidence" value="ECO:0007669"/>
    <property type="project" value="TreeGrafter"/>
</dbReference>
<dbReference type="PANTHER" id="PTHR47424:SF3">
    <property type="entry name" value="REGULATORY PROTEIN GAL4"/>
    <property type="match status" value="1"/>
</dbReference>
<evidence type="ECO:0000256" key="2">
    <source>
        <dbReference type="ARBA" id="ARBA00023125"/>
    </source>
</evidence>
<dbReference type="GO" id="GO:0005634">
    <property type="term" value="C:nucleus"/>
    <property type="evidence" value="ECO:0007669"/>
    <property type="project" value="TreeGrafter"/>
</dbReference>
<evidence type="ECO:0000256" key="5">
    <source>
        <dbReference type="SAM" id="MobiDB-lite"/>
    </source>
</evidence>
<dbReference type="Gene3D" id="4.10.240.10">
    <property type="entry name" value="Zn(2)-C6 fungal-type DNA-binding domain"/>
    <property type="match status" value="1"/>
</dbReference>
<dbReference type="GO" id="GO:0000435">
    <property type="term" value="P:positive regulation of transcription from RNA polymerase II promoter by galactose"/>
    <property type="evidence" value="ECO:0007669"/>
    <property type="project" value="TreeGrafter"/>
</dbReference>
<evidence type="ECO:0000256" key="4">
    <source>
        <dbReference type="ARBA" id="ARBA00023242"/>
    </source>
</evidence>
<evidence type="ECO:0000313" key="6">
    <source>
        <dbReference type="EMBL" id="KAJ4401947.1"/>
    </source>
</evidence>